<organism evidence="3 4">
    <name type="scientific">Halobacillus mangrovi</name>
    <dbReference type="NCBI Taxonomy" id="402384"/>
    <lineage>
        <taxon>Bacteria</taxon>
        <taxon>Bacillati</taxon>
        <taxon>Bacillota</taxon>
        <taxon>Bacilli</taxon>
        <taxon>Bacillales</taxon>
        <taxon>Bacillaceae</taxon>
        <taxon>Halobacillus</taxon>
    </lineage>
</organism>
<feature type="transmembrane region" description="Helical" evidence="2">
    <location>
        <begin position="273"/>
        <end position="298"/>
    </location>
</feature>
<keyword evidence="4" id="KW-1185">Reference proteome</keyword>
<dbReference type="PANTHER" id="PTHR20992">
    <property type="entry name" value="AT15442P-RELATED"/>
    <property type="match status" value="1"/>
</dbReference>
<keyword evidence="1" id="KW-0175">Coiled coil</keyword>
<dbReference type="RefSeq" id="WP_085030640.1">
    <property type="nucleotide sequence ID" value="NZ_CP020772.1"/>
</dbReference>
<feature type="transmembrane region" description="Helical" evidence="2">
    <location>
        <begin position="125"/>
        <end position="144"/>
    </location>
</feature>
<reference evidence="3 4" key="1">
    <citation type="submission" date="2017-04" db="EMBL/GenBank/DDBJ databases">
        <title>The whole genome sequencing and assembly of Halobacillus mangrovi strain.</title>
        <authorList>
            <person name="Lee S.-J."/>
            <person name="Park M.-K."/>
            <person name="Kim J.-Y."/>
            <person name="Lee Y.-J."/>
            <person name="Yi H."/>
            <person name="Bahn Y.-S."/>
            <person name="Kim J.F."/>
            <person name="Lee D.-W."/>
        </authorList>
    </citation>
    <scope>NUCLEOTIDE SEQUENCE [LARGE SCALE GENOMIC DNA]</scope>
    <source>
        <strain evidence="3 4">KTB 131</strain>
    </source>
</reference>
<keyword evidence="2" id="KW-0812">Transmembrane</keyword>
<proteinExistence type="predicted"/>
<accession>A0A1W5ZY68</accession>
<feature type="transmembrane region" description="Helical" evidence="2">
    <location>
        <begin position="150"/>
        <end position="173"/>
    </location>
</feature>
<dbReference type="KEGG" id="hmn:HM131_15570"/>
<keyword evidence="2" id="KW-0472">Membrane</keyword>
<evidence type="ECO:0000256" key="1">
    <source>
        <dbReference type="SAM" id="Coils"/>
    </source>
</evidence>
<protein>
    <submittedName>
        <fullName evidence="3">TIGR00341 family protein</fullName>
    </submittedName>
</protein>
<evidence type="ECO:0000256" key="2">
    <source>
        <dbReference type="SAM" id="Phobius"/>
    </source>
</evidence>
<gene>
    <name evidence="3" type="ORF">HM131_15570</name>
</gene>
<dbReference type="Proteomes" id="UP000192527">
    <property type="component" value="Chromosome"/>
</dbReference>
<feature type="transmembrane region" description="Helical" evidence="2">
    <location>
        <begin position="246"/>
        <end position="267"/>
    </location>
</feature>
<dbReference type="NCBIfam" id="TIGR00341">
    <property type="entry name" value="TIGR00341 family protein"/>
    <property type="match status" value="1"/>
</dbReference>
<dbReference type="EMBL" id="CP020772">
    <property type="protein sequence ID" value="ARI78181.1"/>
    <property type="molecule type" value="Genomic_DNA"/>
</dbReference>
<feature type="transmembrane region" description="Helical" evidence="2">
    <location>
        <begin position="219"/>
        <end position="239"/>
    </location>
</feature>
<dbReference type="OrthoDB" id="9790659at2"/>
<dbReference type="InterPro" id="IPR005240">
    <property type="entry name" value="DUF389"/>
</dbReference>
<sequence>MNLQLIEVYIPDRHFESINENLQEFDHQSYWVSSESEERMLVRILVETRNVEEILNYLEEVSNVVEGFETMLIPVQTYLSKETIHEEAKEEKEKQKQEKEEEKASLLRASRHELLSSVEKNSQITLNYSLLIILSAVVATVGFLKDSEAVVIGAMVIAPMIGPVIAIAFSSILGDYKLLGKSIATSLYGVAIVLIISILFGYFSDMGMETDQYIDRTKVTIVDIFLGVASGAAGALAFLNRLSGNLVGVMVAVALLPPSVAMGMSLGDGSYELAFGAFLLVTVNIMSILLAAVSIFSISGIRPVRWEEVQRANVSRPLSIVFVTIIIIILALVILVGKDLTYP</sequence>
<feature type="coiled-coil region" evidence="1">
    <location>
        <begin position="78"/>
        <end position="109"/>
    </location>
</feature>
<evidence type="ECO:0000313" key="4">
    <source>
        <dbReference type="Proteomes" id="UP000192527"/>
    </source>
</evidence>
<name>A0A1W5ZY68_9BACI</name>
<dbReference type="PANTHER" id="PTHR20992:SF9">
    <property type="entry name" value="AT15442P-RELATED"/>
    <property type="match status" value="1"/>
</dbReference>
<dbReference type="STRING" id="402384.HM131_15570"/>
<dbReference type="Pfam" id="PF04087">
    <property type="entry name" value="DUF389"/>
    <property type="match status" value="1"/>
</dbReference>
<dbReference type="AlphaFoldDB" id="A0A1W5ZY68"/>
<feature type="transmembrane region" description="Helical" evidence="2">
    <location>
        <begin position="318"/>
        <end position="337"/>
    </location>
</feature>
<evidence type="ECO:0000313" key="3">
    <source>
        <dbReference type="EMBL" id="ARI78181.1"/>
    </source>
</evidence>
<keyword evidence="2" id="KW-1133">Transmembrane helix</keyword>
<feature type="transmembrane region" description="Helical" evidence="2">
    <location>
        <begin position="185"/>
        <end position="204"/>
    </location>
</feature>